<dbReference type="EMBL" id="JASPKZ010007251">
    <property type="protein sequence ID" value="KAJ9585695.1"/>
    <property type="molecule type" value="Genomic_DNA"/>
</dbReference>
<evidence type="ECO:0000313" key="3">
    <source>
        <dbReference type="Proteomes" id="UP001233999"/>
    </source>
</evidence>
<name>A0AAD7ZRS6_DIPPU</name>
<organism evidence="2 3">
    <name type="scientific">Diploptera punctata</name>
    <name type="common">Pacific beetle cockroach</name>
    <dbReference type="NCBI Taxonomy" id="6984"/>
    <lineage>
        <taxon>Eukaryota</taxon>
        <taxon>Metazoa</taxon>
        <taxon>Ecdysozoa</taxon>
        <taxon>Arthropoda</taxon>
        <taxon>Hexapoda</taxon>
        <taxon>Insecta</taxon>
        <taxon>Pterygota</taxon>
        <taxon>Neoptera</taxon>
        <taxon>Polyneoptera</taxon>
        <taxon>Dictyoptera</taxon>
        <taxon>Blattodea</taxon>
        <taxon>Blaberoidea</taxon>
        <taxon>Blaberidae</taxon>
        <taxon>Diplopterinae</taxon>
        <taxon>Diploptera</taxon>
    </lineage>
</organism>
<proteinExistence type="predicted"/>
<reference evidence="2" key="2">
    <citation type="submission" date="2023-05" db="EMBL/GenBank/DDBJ databases">
        <authorList>
            <person name="Fouks B."/>
        </authorList>
    </citation>
    <scope>NUCLEOTIDE SEQUENCE</scope>
    <source>
        <strain evidence="2">Stay&amp;Tobe</strain>
        <tissue evidence="2">Testes</tissue>
    </source>
</reference>
<feature type="compositionally biased region" description="Low complexity" evidence="1">
    <location>
        <begin position="23"/>
        <end position="32"/>
    </location>
</feature>
<protein>
    <submittedName>
        <fullName evidence="2">Uncharacterized protein</fullName>
    </submittedName>
</protein>
<sequence length="203" mass="22201">GPNVSILHLRSTSEPWETATTTSSYSIGSRPSSRSSILSHMSSIPTLQVKYTGNTTPQTRNTNYASLPSTRRRDAGPAALFIASNAVSSVDRGTNNGTCSRELSPVRWCDREVDGVYLGRSGWVQVQQRSLDENRRANYGILHPPPKTTVPSLSVGGTLPSRRPGIKLSEYHCSNSEPGRVPENARAERTAEACLSTSPYRYY</sequence>
<keyword evidence="3" id="KW-1185">Reference proteome</keyword>
<feature type="compositionally biased region" description="Polar residues" evidence="1">
    <location>
        <begin position="13"/>
        <end position="22"/>
    </location>
</feature>
<evidence type="ECO:0000313" key="2">
    <source>
        <dbReference type="EMBL" id="KAJ9585695.1"/>
    </source>
</evidence>
<gene>
    <name evidence="2" type="ORF">L9F63_002485</name>
</gene>
<accession>A0AAD7ZRS6</accession>
<feature type="compositionally biased region" description="Polar residues" evidence="1">
    <location>
        <begin position="51"/>
        <end position="69"/>
    </location>
</feature>
<feature type="region of interest" description="Disordered" evidence="1">
    <location>
        <begin position="51"/>
        <end position="71"/>
    </location>
</feature>
<feature type="non-terminal residue" evidence="2">
    <location>
        <position position="1"/>
    </location>
</feature>
<feature type="region of interest" description="Disordered" evidence="1">
    <location>
        <begin position="13"/>
        <end position="32"/>
    </location>
</feature>
<comment type="caution">
    <text evidence="2">The sequence shown here is derived from an EMBL/GenBank/DDBJ whole genome shotgun (WGS) entry which is preliminary data.</text>
</comment>
<feature type="region of interest" description="Disordered" evidence="1">
    <location>
        <begin position="166"/>
        <end position="186"/>
    </location>
</feature>
<evidence type="ECO:0000256" key="1">
    <source>
        <dbReference type="SAM" id="MobiDB-lite"/>
    </source>
</evidence>
<dbReference type="Proteomes" id="UP001233999">
    <property type="component" value="Unassembled WGS sequence"/>
</dbReference>
<dbReference type="AlphaFoldDB" id="A0AAD7ZRS6"/>
<reference evidence="2" key="1">
    <citation type="journal article" date="2023" name="IScience">
        <title>Live-bearing cockroach genome reveals convergent evolutionary mechanisms linked to viviparity in insects and beyond.</title>
        <authorList>
            <person name="Fouks B."/>
            <person name="Harrison M.C."/>
            <person name="Mikhailova A.A."/>
            <person name="Marchal E."/>
            <person name="English S."/>
            <person name="Carruthers M."/>
            <person name="Jennings E.C."/>
            <person name="Chiamaka E.L."/>
            <person name="Frigard R.A."/>
            <person name="Pippel M."/>
            <person name="Attardo G.M."/>
            <person name="Benoit J.B."/>
            <person name="Bornberg-Bauer E."/>
            <person name="Tobe S.S."/>
        </authorList>
    </citation>
    <scope>NUCLEOTIDE SEQUENCE</scope>
    <source>
        <strain evidence="2">Stay&amp;Tobe</strain>
    </source>
</reference>